<dbReference type="RefSeq" id="WP_166757790.1">
    <property type="nucleotide sequence ID" value="NZ_BAABJU010000035.1"/>
</dbReference>
<protein>
    <submittedName>
        <fullName evidence="9">Flp pilus assembly protein TadB</fullName>
    </submittedName>
</protein>
<dbReference type="PANTHER" id="PTHR35007:SF3">
    <property type="entry name" value="POSSIBLE CONSERVED ALANINE RICH MEMBRANE PROTEIN"/>
    <property type="match status" value="1"/>
</dbReference>
<dbReference type="PANTHER" id="PTHR35007">
    <property type="entry name" value="INTEGRAL MEMBRANE PROTEIN-RELATED"/>
    <property type="match status" value="1"/>
</dbReference>
<dbReference type="AlphaFoldDB" id="A0A846LV52"/>
<dbReference type="Proteomes" id="UP000648663">
    <property type="component" value="Unassembled WGS sequence"/>
</dbReference>
<feature type="transmembrane region" description="Helical" evidence="6">
    <location>
        <begin position="252"/>
        <end position="272"/>
    </location>
</feature>
<feature type="transmembrane region" description="Helical" evidence="6">
    <location>
        <begin position="227"/>
        <end position="246"/>
    </location>
</feature>
<evidence type="ECO:0000259" key="7">
    <source>
        <dbReference type="Pfam" id="PF00482"/>
    </source>
</evidence>
<comment type="subcellular location">
    <subcellularLocation>
        <location evidence="1">Cell membrane</location>
        <topology evidence="1">Multi-pass membrane protein</topology>
    </subcellularLocation>
</comment>
<evidence type="ECO:0000256" key="4">
    <source>
        <dbReference type="ARBA" id="ARBA00022989"/>
    </source>
</evidence>
<dbReference type="EMBL" id="BMMI01000015">
    <property type="protein sequence ID" value="GGL84858.1"/>
    <property type="molecule type" value="Genomic_DNA"/>
</dbReference>
<dbReference type="Proteomes" id="UP000552836">
    <property type="component" value="Unassembled WGS sequence"/>
</dbReference>
<evidence type="ECO:0000256" key="3">
    <source>
        <dbReference type="ARBA" id="ARBA00022692"/>
    </source>
</evidence>
<evidence type="ECO:0000256" key="6">
    <source>
        <dbReference type="SAM" id="Phobius"/>
    </source>
</evidence>
<sequence length="296" mass="31619">MTPLLAAMAAISLLGGLLLIGSGLRPRLALPAPTSTTLINNRLRDLFTRGGPGSRRSRLLLIGGIVAGALLWLLTGWVVAILIVPVFALLLPTLLVSTDNAAAINRLEALEEWTRSLAGVLTVGVGLEQALIATLKSTPDAIRPEVATMVARLRARWSTEDVLRAFADDLNDVTGDQIASSLMLAARRRGSGLATVLEGLAETVADAVRTRRTIEADRAKPRSTARWVTLITLVALGLLVVNGSYVQPYGTALGQLVLLLLLGCYLGCLMWMRNIAKHRPLPRFLGASVAEREEVA</sequence>
<reference evidence="8" key="4">
    <citation type="submission" date="2024-05" db="EMBL/GenBank/DDBJ databases">
        <authorList>
            <person name="Sun Q."/>
            <person name="Zhou Y."/>
        </authorList>
    </citation>
    <scope>NUCLEOTIDE SEQUENCE</scope>
    <source>
        <strain evidence="8">CGMCC 4.5581</strain>
    </source>
</reference>
<proteinExistence type="predicted"/>
<evidence type="ECO:0000256" key="5">
    <source>
        <dbReference type="ARBA" id="ARBA00023136"/>
    </source>
</evidence>
<keyword evidence="2" id="KW-1003">Cell membrane</keyword>
<organism evidence="9 10">
    <name type="scientific">Modestobacter marinus</name>
    <dbReference type="NCBI Taxonomy" id="477641"/>
    <lineage>
        <taxon>Bacteria</taxon>
        <taxon>Bacillati</taxon>
        <taxon>Actinomycetota</taxon>
        <taxon>Actinomycetes</taxon>
        <taxon>Geodermatophilales</taxon>
        <taxon>Geodermatophilaceae</taxon>
        <taxon>Modestobacter</taxon>
    </lineage>
</organism>
<comment type="caution">
    <text evidence="9">The sequence shown here is derived from an EMBL/GenBank/DDBJ whole genome shotgun (WGS) entry which is preliminary data.</text>
</comment>
<keyword evidence="4 6" id="KW-1133">Transmembrane helix</keyword>
<evidence type="ECO:0000313" key="11">
    <source>
        <dbReference type="Proteomes" id="UP000648663"/>
    </source>
</evidence>
<evidence type="ECO:0000256" key="2">
    <source>
        <dbReference type="ARBA" id="ARBA00022475"/>
    </source>
</evidence>
<keyword evidence="3 6" id="KW-0812">Transmembrane</keyword>
<feature type="domain" description="Type II secretion system protein GspF" evidence="7">
    <location>
        <begin position="113"/>
        <end position="240"/>
    </location>
</feature>
<accession>A0A846LV52</accession>
<reference evidence="9 10" key="3">
    <citation type="submission" date="2020-02" db="EMBL/GenBank/DDBJ databases">
        <title>Sequencing the genomes of 1000 actinobacteria strains.</title>
        <authorList>
            <person name="Klenk H.-P."/>
        </authorList>
    </citation>
    <scope>NUCLEOTIDE SEQUENCE [LARGE SCALE GENOMIC DNA]</scope>
    <source>
        <strain evidence="9 10">DSM 45201</strain>
    </source>
</reference>
<reference evidence="8" key="1">
    <citation type="journal article" date="2014" name="Int. J. Syst. Evol. Microbiol.">
        <title>Complete genome of a new Firmicutes species belonging to the dominant human colonic microbiota ('Ruminococcus bicirculans') reveals two chromosomes and a selective capacity to utilize plant glucans.</title>
        <authorList>
            <consortium name="NISC Comparative Sequencing Program"/>
            <person name="Wegmann U."/>
            <person name="Louis P."/>
            <person name="Goesmann A."/>
            <person name="Henrissat B."/>
            <person name="Duncan S.H."/>
            <person name="Flint H.J."/>
        </authorList>
    </citation>
    <scope>NUCLEOTIDE SEQUENCE</scope>
    <source>
        <strain evidence="8">CGMCC 4.5581</strain>
    </source>
</reference>
<gene>
    <name evidence="9" type="ORF">FB380_004753</name>
    <name evidence="8" type="ORF">GCM10011589_46640</name>
</gene>
<dbReference type="Pfam" id="PF00482">
    <property type="entry name" value="T2SSF"/>
    <property type="match status" value="1"/>
</dbReference>
<name>A0A846LV52_9ACTN</name>
<dbReference type="GO" id="GO:0005886">
    <property type="term" value="C:plasma membrane"/>
    <property type="evidence" value="ECO:0007669"/>
    <property type="project" value="UniProtKB-SubCell"/>
</dbReference>
<evidence type="ECO:0000313" key="10">
    <source>
        <dbReference type="Proteomes" id="UP000552836"/>
    </source>
</evidence>
<evidence type="ECO:0000256" key="1">
    <source>
        <dbReference type="ARBA" id="ARBA00004651"/>
    </source>
</evidence>
<dbReference type="Gene3D" id="1.20.81.30">
    <property type="entry name" value="Type II secretion system (T2SS), domain F"/>
    <property type="match status" value="1"/>
</dbReference>
<feature type="transmembrane region" description="Helical" evidence="6">
    <location>
        <begin position="59"/>
        <end position="91"/>
    </location>
</feature>
<dbReference type="InterPro" id="IPR018076">
    <property type="entry name" value="T2SS_GspF_dom"/>
</dbReference>
<dbReference type="EMBL" id="JAAMPA010000005">
    <property type="protein sequence ID" value="NIH70242.1"/>
    <property type="molecule type" value="Genomic_DNA"/>
</dbReference>
<evidence type="ECO:0000313" key="9">
    <source>
        <dbReference type="EMBL" id="NIH70242.1"/>
    </source>
</evidence>
<keyword evidence="5 6" id="KW-0472">Membrane</keyword>
<dbReference type="InterPro" id="IPR042094">
    <property type="entry name" value="T2SS_GspF_sf"/>
</dbReference>
<keyword evidence="11" id="KW-1185">Reference proteome</keyword>
<reference evidence="11" key="2">
    <citation type="journal article" date="2019" name="Int. J. Syst. Evol. Microbiol.">
        <title>The Global Catalogue of Microorganisms (GCM) 10K type strain sequencing project: providing services to taxonomists for standard genome sequencing and annotation.</title>
        <authorList>
            <consortium name="The Broad Institute Genomics Platform"/>
            <consortium name="The Broad Institute Genome Sequencing Center for Infectious Disease"/>
            <person name="Wu L."/>
            <person name="Ma J."/>
        </authorList>
    </citation>
    <scope>NUCLEOTIDE SEQUENCE [LARGE SCALE GENOMIC DNA]</scope>
    <source>
        <strain evidence="11">CGMCC 4.5581</strain>
    </source>
</reference>
<evidence type="ECO:0000313" key="8">
    <source>
        <dbReference type="EMBL" id="GGL84858.1"/>
    </source>
</evidence>